<evidence type="ECO:0000313" key="1">
    <source>
        <dbReference type="EMBL" id="MCG2616177.1"/>
    </source>
</evidence>
<protein>
    <recommendedName>
        <fullName evidence="3">DUF4382 domain-containing protein</fullName>
    </recommendedName>
</protein>
<name>A0ABS9KV05_9BACT</name>
<gene>
    <name evidence="1" type="ORF">LZZ85_17905</name>
</gene>
<dbReference type="Proteomes" id="UP001165367">
    <property type="component" value="Unassembled WGS sequence"/>
</dbReference>
<comment type="caution">
    <text evidence="1">The sequence shown here is derived from an EMBL/GenBank/DDBJ whole genome shotgun (WGS) entry which is preliminary data.</text>
</comment>
<sequence length="344" mass="38453">MKSIQLLLCGLLLLSAWSCDKKNDDLVMPNTGDNFPQVIRFDDEGDGDLEDADEFSFKLVLNDRSDASGENPGGKITPLKEDVTVLFEVKEKEGFNNLASYIKGVKAFYEIDDCTTSEDQGIDLDVIFDAATGKGSVSFPKDVEEVEVVFETDEDFFNDNVLNKDERSITMIVTAVQTSGAEKVTFNNALEFKYEVLDDEGVHGDWELDHEDATEFARFKALFGKVNEDIAGLDADDVDKIEISIEYNEVKVVVELKEMEEIDECDGPEMVNKVIELEADLEDLSTLTDEGEIEFVGEVEQPDGSIKEFVYKGEFKITSAGIELVLKGEYDDEETDKITLLLKK</sequence>
<reference evidence="1" key="1">
    <citation type="submission" date="2022-01" db="EMBL/GenBank/DDBJ databases">
        <authorList>
            <person name="Jo J.-H."/>
            <person name="Im W.-T."/>
        </authorList>
    </citation>
    <scope>NUCLEOTIDE SEQUENCE</scope>
    <source>
        <strain evidence="1">NA20</strain>
    </source>
</reference>
<proteinExistence type="predicted"/>
<dbReference type="EMBL" id="JAKLTR010000012">
    <property type="protein sequence ID" value="MCG2616177.1"/>
    <property type="molecule type" value="Genomic_DNA"/>
</dbReference>
<organism evidence="1 2">
    <name type="scientific">Terrimonas ginsenosidimutans</name>
    <dbReference type="NCBI Taxonomy" id="2908004"/>
    <lineage>
        <taxon>Bacteria</taxon>
        <taxon>Pseudomonadati</taxon>
        <taxon>Bacteroidota</taxon>
        <taxon>Chitinophagia</taxon>
        <taxon>Chitinophagales</taxon>
        <taxon>Chitinophagaceae</taxon>
        <taxon>Terrimonas</taxon>
    </lineage>
</organism>
<keyword evidence="2" id="KW-1185">Reference proteome</keyword>
<accession>A0ABS9KV05</accession>
<evidence type="ECO:0000313" key="2">
    <source>
        <dbReference type="Proteomes" id="UP001165367"/>
    </source>
</evidence>
<dbReference type="RefSeq" id="WP_237874715.1">
    <property type="nucleotide sequence ID" value="NZ_JAKLTR010000012.1"/>
</dbReference>
<evidence type="ECO:0008006" key="3">
    <source>
        <dbReference type="Google" id="ProtNLM"/>
    </source>
</evidence>